<name>A0A1G2JPK1_9BACT</name>
<gene>
    <name evidence="1" type="ORF">A2561_05485</name>
</gene>
<protein>
    <submittedName>
        <fullName evidence="1">Uncharacterized protein</fullName>
    </submittedName>
</protein>
<evidence type="ECO:0000313" key="2">
    <source>
        <dbReference type="Proteomes" id="UP000178935"/>
    </source>
</evidence>
<reference evidence="1 2" key="1">
    <citation type="journal article" date="2016" name="Nat. Commun.">
        <title>Thousands of microbial genomes shed light on interconnected biogeochemical processes in an aquifer system.</title>
        <authorList>
            <person name="Anantharaman K."/>
            <person name="Brown C.T."/>
            <person name="Hug L.A."/>
            <person name="Sharon I."/>
            <person name="Castelle C.J."/>
            <person name="Probst A.J."/>
            <person name="Thomas B.C."/>
            <person name="Singh A."/>
            <person name="Wilkins M.J."/>
            <person name="Karaoz U."/>
            <person name="Brodie E.L."/>
            <person name="Williams K.H."/>
            <person name="Hubbard S.S."/>
            <person name="Banfield J.F."/>
        </authorList>
    </citation>
    <scope>NUCLEOTIDE SEQUENCE [LARGE SCALE GENOMIC DNA]</scope>
</reference>
<accession>A0A1G2JPK1</accession>
<dbReference type="EMBL" id="MHPU01000012">
    <property type="protein sequence ID" value="OGZ89067.1"/>
    <property type="molecule type" value="Genomic_DNA"/>
</dbReference>
<organism evidence="1 2">
    <name type="scientific">Candidatus Staskawiczbacteria bacterium RIFOXYD1_FULL_32_13</name>
    <dbReference type="NCBI Taxonomy" id="1802234"/>
    <lineage>
        <taxon>Bacteria</taxon>
        <taxon>Candidatus Staskawicziibacteriota</taxon>
    </lineage>
</organism>
<evidence type="ECO:0000313" key="1">
    <source>
        <dbReference type="EMBL" id="OGZ89067.1"/>
    </source>
</evidence>
<sequence>MTLPIELPFGRTLLHLTNGKDDETFIPGHEEYSSAQPVIGWQKFGDTNHWRLRRVWLSQDFWAIAIDNTGILPMQIPANIKTYGDLRHWCQEQAYQQKLSDQQVFASFSCRFGIDHVGDR</sequence>
<comment type="caution">
    <text evidence="1">The sequence shown here is derived from an EMBL/GenBank/DDBJ whole genome shotgun (WGS) entry which is preliminary data.</text>
</comment>
<dbReference type="AlphaFoldDB" id="A0A1G2JPK1"/>
<dbReference type="Proteomes" id="UP000178935">
    <property type="component" value="Unassembled WGS sequence"/>
</dbReference>
<proteinExistence type="predicted"/>